<reference evidence="1" key="1">
    <citation type="journal article" date="2020" name="Stud. Mycol.">
        <title>101 Dothideomycetes genomes: a test case for predicting lifestyles and emergence of pathogens.</title>
        <authorList>
            <person name="Haridas S."/>
            <person name="Albert R."/>
            <person name="Binder M."/>
            <person name="Bloem J."/>
            <person name="Labutti K."/>
            <person name="Salamov A."/>
            <person name="Andreopoulos B."/>
            <person name="Baker S."/>
            <person name="Barry K."/>
            <person name="Bills G."/>
            <person name="Bluhm B."/>
            <person name="Cannon C."/>
            <person name="Castanera R."/>
            <person name="Culley D."/>
            <person name="Daum C."/>
            <person name="Ezra D."/>
            <person name="Gonzalez J."/>
            <person name="Henrissat B."/>
            <person name="Kuo A."/>
            <person name="Liang C."/>
            <person name="Lipzen A."/>
            <person name="Lutzoni F."/>
            <person name="Magnuson J."/>
            <person name="Mondo S."/>
            <person name="Nolan M."/>
            <person name="Ohm R."/>
            <person name="Pangilinan J."/>
            <person name="Park H.-J."/>
            <person name="Ramirez L."/>
            <person name="Alfaro M."/>
            <person name="Sun H."/>
            <person name="Tritt A."/>
            <person name="Yoshinaga Y."/>
            <person name="Zwiers L.-H."/>
            <person name="Turgeon B."/>
            <person name="Goodwin S."/>
            <person name="Spatafora J."/>
            <person name="Crous P."/>
            <person name="Grigoriev I."/>
        </authorList>
    </citation>
    <scope>NUCLEOTIDE SEQUENCE</scope>
    <source>
        <strain evidence="1">CBS 262.69</strain>
    </source>
</reference>
<gene>
    <name evidence="1" type="ORF">EJ06DRAFT_407410</name>
</gene>
<keyword evidence="2" id="KW-1185">Reference proteome</keyword>
<proteinExistence type="predicted"/>
<accession>A0A6G1HXL6</accession>
<dbReference type="AlphaFoldDB" id="A0A6G1HXL6"/>
<dbReference type="Proteomes" id="UP000799640">
    <property type="component" value="Unassembled WGS sequence"/>
</dbReference>
<dbReference type="EMBL" id="ML996694">
    <property type="protein sequence ID" value="KAF2400803.1"/>
    <property type="molecule type" value="Genomic_DNA"/>
</dbReference>
<evidence type="ECO:0000313" key="2">
    <source>
        <dbReference type="Proteomes" id="UP000799640"/>
    </source>
</evidence>
<protein>
    <submittedName>
        <fullName evidence="1">Uncharacterized protein</fullName>
    </submittedName>
</protein>
<organism evidence="1 2">
    <name type="scientific">Trichodelitschia bisporula</name>
    <dbReference type="NCBI Taxonomy" id="703511"/>
    <lineage>
        <taxon>Eukaryota</taxon>
        <taxon>Fungi</taxon>
        <taxon>Dikarya</taxon>
        <taxon>Ascomycota</taxon>
        <taxon>Pezizomycotina</taxon>
        <taxon>Dothideomycetes</taxon>
        <taxon>Dothideomycetes incertae sedis</taxon>
        <taxon>Phaeotrichales</taxon>
        <taxon>Phaeotrichaceae</taxon>
        <taxon>Trichodelitschia</taxon>
    </lineage>
</organism>
<name>A0A6G1HXL6_9PEZI</name>
<sequence length="167" mass="18723">MFVLQHLHVLYQSSLITKSGLKAKVLTLVDPLTHPSSRLLTWEAAYPSPVNPRILAVEQRRWHPSSNHQHLLLSFARDEMRVQSPNGAIHSKQLCQLPSPFHILPLHTTPPPYPSTLSTPTHSRRGTARPLPALEAARGRLGRFYPHSFTSLVSSTNVFTQCTQASR</sequence>
<evidence type="ECO:0000313" key="1">
    <source>
        <dbReference type="EMBL" id="KAF2400803.1"/>
    </source>
</evidence>